<gene>
    <name evidence="2" type="ORF">Q3C12_15935</name>
</gene>
<organism evidence="2 3">
    <name type="scientific">Paenibacillus ehimensis</name>
    <dbReference type="NCBI Taxonomy" id="79264"/>
    <lineage>
        <taxon>Bacteria</taxon>
        <taxon>Bacillati</taxon>
        <taxon>Bacillota</taxon>
        <taxon>Bacilli</taxon>
        <taxon>Bacillales</taxon>
        <taxon>Paenibacillaceae</taxon>
        <taxon>Paenibacillus</taxon>
    </lineage>
</organism>
<comment type="caution">
    <text evidence="2">The sequence shown here is derived from an EMBL/GenBank/DDBJ whole genome shotgun (WGS) entry which is preliminary data.</text>
</comment>
<evidence type="ECO:0000313" key="3">
    <source>
        <dbReference type="Proteomes" id="UP001168883"/>
    </source>
</evidence>
<feature type="compositionally biased region" description="Basic residues" evidence="1">
    <location>
        <begin position="77"/>
        <end position="86"/>
    </location>
</feature>
<dbReference type="InterPro" id="IPR008983">
    <property type="entry name" value="Tumour_necrosis_fac-like_dom"/>
</dbReference>
<name>A0ABT8VBY7_9BACL</name>
<evidence type="ECO:0008006" key="4">
    <source>
        <dbReference type="Google" id="ProtNLM"/>
    </source>
</evidence>
<evidence type="ECO:0000256" key="1">
    <source>
        <dbReference type="SAM" id="MobiDB-lite"/>
    </source>
</evidence>
<dbReference type="Proteomes" id="UP001168883">
    <property type="component" value="Unassembled WGS sequence"/>
</dbReference>
<keyword evidence="3" id="KW-1185">Reference proteome</keyword>
<feature type="region of interest" description="Disordered" evidence="1">
    <location>
        <begin position="67"/>
        <end position="86"/>
    </location>
</feature>
<dbReference type="Gene3D" id="2.60.120.40">
    <property type="match status" value="1"/>
</dbReference>
<protein>
    <recommendedName>
        <fullName evidence="4">C1q domain-containing protein</fullName>
    </recommendedName>
</protein>
<accession>A0ABT8VBY7</accession>
<dbReference type="EMBL" id="JAUMKJ010000018">
    <property type="protein sequence ID" value="MDO3678503.1"/>
    <property type="molecule type" value="Genomic_DNA"/>
</dbReference>
<evidence type="ECO:0000313" key="2">
    <source>
        <dbReference type="EMBL" id="MDO3678503.1"/>
    </source>
</evidence>
<reference evidence="2" key="1">
    <citation type="submission" date="2023-07" db="EMBL/GenBank/DDBJ databases">
        <authorList>
            <person name="Aktuganov G."/>
            <person name="Boyko T."/>
            <person name="Delegan Y."/>
            <person name="Galimzianova N."/>
            <person name="Gilvanova E."/>
            <person name="Korobov V."/>
            <person name="Kuzmina L."/>
            <person name="Melentiev A."/>
            <person name="Milman P."/>
            <person name="Ryabova A."/>
            <person name="Stupak E."/>
            <person name="Yasakov T."/>
            <person name="Zharikova N."/>
            <person name="Zhurenko E."/>
        </authorList>
    </citation>
    <scope>NUCLEOTIDE SEQUENCE</scope>
    <source>
        <strain evidence="2">IB-739</strain>
    </source>
</reference>
<dbReference type="SUPFAM" id="SSF49842">
    <property type="entry name" value="TNF-like"/>
    <property type="match status" value="1"/>
</dbReference>
<proteinExistence type="predicted"/>
<dbReference type="RefSeq" id="WP_025845368.1">
    <property type="nucleotide sequence ID" value="NZ_JAUMKJ010000018.1"/>
</dbReference>
<sequence>MAFKRSGSRLVQRKTVCKKVVRKKIVLKKIISKKFVCQKQITKKQITKKQPCQKPICKKQIGKKTPDKKRVCERPAPKKPIRKKHPKHRSAFKAIAGFNQRLYPDELTKVWFQLEEFDLNNEYHPAASIFCPKCTGVYSLTASVSFQTVDFTPVSAHLQIRINGVPKMSDQENVSSRRGIIDASGIIQLKAGDKVEVFAKIYGERAEILGGLATRFEGARIN</sequence>
<feature type="compositionally biased region" description="Basic and acidic residues" evidence="1">
    <location>
        <begin position="67"/>
        <end position="76"/>
    </location>
</feature>